<sequence length="72" mass="8028">MSLERAIQDYLDDHEGGNHSEKTIEWHATALGLLRGFLEGRGILRVIDVDAPDISAWFVLFDIAGRGVSYGR</sequence>
<gene>
    <name evidence="2" type="ORF">KTT_50040</name>
</gene>
<dbReference type="EMBL" id="BIFR01000002">
    <property type="protein sequence ID" value="GCE15145.1"/>
    <property type="molecule type" value="Genomic_DNA"/>
</dbReference>
<keyword evidence="1" id="KW-0238">DNA-binding</keyword>
<evidence type="ECO:0000313" key="3">
    <source>
        <dbReference type="Proteomes" id="UP000287352"/>
    </source>
</evidence>
<evidence type="ECO:0008006" key="4">
    <source>
        <dbReference type="Google" id="ProtNLM"/>
    </source>
</evidence>
<accession>A0A402A816</accession>
<dbReference type="InterPro" id="IPR010998">
    <property type="entry name" value="Integrase_recombinase_N"/>
</dbReference>
<comment type="caution">
    <text evidence="2">The sequence shown here is derived from an EMBL/GenBank/DDBJ whole genome shotgun (WGS) entry which is preliminary data.</text>
</comment>
<keyword evidence="3" id="KW-1185">Reference proteome</keyword>
<name>A0A402A816_9CHLR</name>
<dbReference type="Gene3D" id="1.10.150.130">
    <property type="match status" value="1"/>
</dbReference>
<dbReference type="Proteomes" id="UP000287352">
    <property type="component" value="Unassembled WGS sequence"/>
</dbReference>
<evidence type="ECO:0000313" key="2">
    <source>
        <dbReference type="EMBL" id="GCE15145.1"/>
    </source>
</evidence>
<dbReference type="GO" id="GO:0003677">
    <property type="term" value="F:DNA binding"/>
    <property type="evidence" value="ECO:0007669"/>
    <property type="project" value="UniProtKB-KW"/>
</dbReference>
<evidence type="ECO:0000256" key="1">
    <source>
        <dbReference type="ARBA" id="ARBA00023125"/>
    </source>
</evidence>
<proteinExistence type="predicted"/>
<protein>
    <recommendedName>
        <fullName evidence="4">Core-binding (CB) domain-containing protein</fullName>
    </recommendedName>
</protein>
<organism evidence="2 3">
    <name type="scientific">Tengunoibacter tsumagoiensis</name>
    <dbReference type="NCBI Taxonomy" id="2014871"/>
    <lineage>
        <taxon>Bacteria</taxon>
        <taxon>Bacillati</taxon>
        <taxon>Chloroflexota</taxon>
        <taxon>Ktedonobacteria</taxon>
        <taxon>Ktedonobacterales</taxon>
        <taxon>Dictyobacteraceae</taxon>
        <taxon>Tengunoibacter</taxon>
    </lineage>
</organism>
<dbReference type="RefSeq" id="WP_126582646.1">
    <property type="nucleotide sequence ID" value="NZ_BIFR01000002.1"/>
</dbReference>
<reference evidence="3" key="1">
    <citation type="submission" date="2018-12" db="EMBL/GenBank/DDBJ databases">
        <title>Tengunoibacter tsumagoiensis gen. nov., sp. nov., Dictyobacter kobayashii sp. nov., D. alpinus sp. nov., and D. joshuensis sp. nov. and description of Dictyobacteraceae fam. nov. within the order Ktedonobacterales isolated from Tengu-no-mugimeshi.</title>
        <authorList>
            <person name="Wang C.M."/>
            <person name="Zheng Y."/>
            <person name="Sakai Y."/>
            <person name="Toyoda A."/>
            <person name="Minakuchi Y."/>
            <person name="Abe K."/>
            <person name="Yokota A."/>
            <person name="Yabe S."/>
        </authorList>
    </citation>
    <scope>NUCLEOTIDE SEQUENCE [LARGE SCALE GENOMIC DNA]</scope>
    <source>
        <strain evidence="3">Uno3</strain>
    </source>
</reference>
<dbReference type="AlphaFoldDB" id="A0A402A816"/>